<gene>
    <name evidence="3" type="ORF">PC110_g14635</name>
    <name evidence="2" type="ORF">PC117_g21450</name>
</gene>
<sequence length="215" mass="23848">MPSAYVKADKEGDIEILLHIPLGMMISEVLLKLLGVKVKRELALRLKKGLCIYGKVEDDGMTLVGVYVDDLLVTGTSESEVDKFFEDMQIVELKDLGVVAKFLGIAFNYDDTTGWMLDQEQVIEGMLEKFKLDKAAPVCVPISGEQDGEDARELLPSDGAGTPERPTIQTFRSLVGSLLWIACIPYTKRKNGIPSVSRRRFSELSDGICVAYLWV</sequence>
<dbReference type="AlphaFoldDB" id="A0A329RW36"/>
<organism evidence="3 4">
    <name type="scientific">Phytophthora cactorum</name>
    <dbReference type="NCBI Taxonomy" id="29920"/>
    <lineage>
        <taxon>Eukaryota</taxon>
        <taxon>Sar</taxon>
        <taxon>Stramenopiles</taxon>
        <taxon>Oomycota</taxon>
        <taxon>Peronosporomycetes</taxon>
        <taxon>Peronosporales</taxon>
        <taxon>Peronosporaceae</taxon>
        <taxon>Phytophthora</taxon>
    </lineage>
</organism>
<protein>
    <recommendedName>
        <fullName evidence="1">Reverse transcriptase Ty1/copia-type domain-containing protein</fullName>
    </recommendedName>
</protein>
<evidence type="ECO:0000259" key="1">
    <source>
        <dbReference type="Pfam" id="PF07727"/>
    </source>
</evidence>
<dbReference type="Proteomes" id="UP000251314">
    <property type="component" value="Unassembled WGS sequence"/>
</dbReference>
<evidence type="ECO:0000313" key="4">
    <source>
        <dbReference type="Proteomes" id="UP000251314"/>
    </source>
</evidence>
<accession>A0A329RW36</accession>
<proteinExistence type="predicted"/>
<reference evidence="2" key="2">
    <citation type="submission" date="2018-10" db="EMBL/GenBank/DDBJ databases">
        <title>Effector identification in a new, highly contiguous assembly of the strawberry crown rot pathogen Phytophthora cactorum.</title>
        <authorList>
            <person name="Armitage A.D."/>
            <person name="Nellist C.F."/>
            <person name="Bates H."/>
            <person name="Vickerstaff R.J."/>
            <person name="Harrison R.J."/>
        </authorList>
    </citation>
    <scope>NUCLEOTIDE SEQUENCE</scope>
    <source>
        <strain evidence="2">4040</strain>
    </source>
</reference>
<comment type="caution">
    <text evidence="3">The sequence shown here is derived from an EMBL/GenBank/DDBJ whole genome shotgun (WGS) entry which is preliminary data.</text>
</comment>
<dbReference type="InterPro" id="IPR013103">
    <property type="entry name" value="RVT_2"/>
</dbReference>
<dbReference type="EMBL" id="RCMK01001083">
    <property type="protein sequence ID" value="KAG2902557.1"/>
    <property type="molecule type" value="Genomic_DNA"/>
</dbReference>
<dbReference type="Proteomes" id="UP000736787">
    <property type="component" value="Unassembled WGS sequence"/>
</dbReference>
<name>A0A329RW36_9STRA</name>
<keyword evidence="4" id="KW-1185">Reference proteome</keyword>
<evidence type="ECO:0000313" key="3">
    <source>
        <dbReference type="EMBL" id="RAW28993.1"/>
    </source>
</evidence>
<reference evidence="3 4" key="1">
    <citation type="submission" date="2018-01" db="EMBL/GenBank/DDBJ databases">
        <title>Draft genome of the strawberry crown rot pathogen Phytophthora cactorum.</title>
        <authorList>
            <person name="Armitage A.D."/>
            <person name="Lysoe E."/>
            <person name="Nellist C.F."/>
            <person name="Harrison R.J."/>
            <person name="Brurberg M.B."/>
        </authorList>
    </citation>
    <scope>NUCLEOTIDE SEQUENCE [LARGE SCALE GENOMIC DNA]</scope>
    <source>
        <strain evidence="3 4">10300</strain>
    </source>
</reference>
<feature type="domain" description="Reverse transcriptase Ty1/copia-type" evidence="1">
    <location>
        <begin position="50"/>
        <end position="142"/>
    </location>
</feature>
<dbReference type="Pfam" id="PF07727">
    <property type="entry name" value="RVT_2"/>
    <property type="match status" value="1"/>
</dbReference>
<evidence type="ECO:0000313" key="2">
    <source>
        <dbReference type="EMBL" id="KAG2902557.1"/>
    </source>
</evidence>
<dbReference type="OrthoDB" id="128145at2759"/>
<dbReference type="VEuPathDB" id="FungiDB:PC110_g14635"/>
<dbReference type="EMBL" id="MJFZ01000455">
    <property type="protein sequence ID" value="RAW28993.1"/>
    <property type="molecule type" value="Genomic_DNA"/>
</dbReference>